<sequence>ALSEVTSAGPIVVVGENGSGKTRLEEVHTRLLEKVAERW</sequence>
<protein>
    <submittedName>
        <fullName evidence="1">Uncharacterized protein</fullName>
    </submittedName>
</protein>
<name>X0UBR6_9ZZZZ</name>
<evidence type="ECO:0000313" key="1">
    <source>
        <dbReference type="EMBL" id="GAF97822.1"/>
    </source>
</evidence>
<dbReference type="EMBL" id="BARS01014888">
    <property type="protein sequence ID" value="GAF97822.1"/>
    <property type="molecule type" value="Genomic_DNA"/>
</dbReference>
<gene>
    <name evidence="1" type="ORF">S01H1_24732</name>
</gene>
<organism evidence="1">
    <name type="scientific">marine sediment metagenome</name>
    <dbReference type="NCBI Taxonomy" id="412755"/>
    <lineage>
        <taxon>unclassified sequences</taxon>
        <taxon>metagenomes</taxon>
        <taxon>ecological metagenomes</taxon>
    </lineage>
</organism>
<proteinExistence type="predicted"/>
<feature type="non-terminal residue" evidence="1">
    <location>
        <position position="1"/>
    </location>
</feature>
<dbReference type="AlphaFoldDB" id="X0UBR6"/>
<accession>X0UBR6</accession>
<reference evidence="1" key="1">
    <citation type="journal article" date="2014" name="Front. Microbiol.">
        <title>High frequency of phylogenetically diverse reductive dehalogenase-homologous genes in deep subseafloor sedimentary metagenomes.</title>
        <authorList>
            <person name="Kawai M."/>
            <person name="Futagami T."/>
            <person name="Toyoda A."/>
            <person name="Takaki Y."/>
            <person name="Nishi S."/>
            <person name="Hori S."/>
            <person name="Arai W."/>
            <person name="Tsubouchi T."/>
            <person name="Morono Y."/>
            <person name="Uchiyama I."/>
            <person name="Ito T."/>
            <person name="Fujiyama A."/>
            <person name="Inagaki F."/>
            <person name="Takami H."/>
        </authorList>
    </citation>
    <scope>NUCLEOTIDE SEQUENCE</scope>
    <source>
        <strain evidence="1">Expedition CK06-06</strain>
    </source>
</reference>
<comment type="caution">
    <text evidence="1">The sequence shown here is derived from an EMBL/GenBank/DDBJ whole genome shotgun (WGS) entry which is preliminary data.</text>
</comment>